<gene>
    <name evidence="2" type="ORF">HDE68_002459</name>
</gene>
<dbReference type="EMBL" id="JACHCE010000003">
    <property type="protein sequence ID" value="MBB5636558.1"/>
    <property type="molecule type" value="Genomic_DNA"/>
</dbReference>
<feature type="region of interest" description="Disordered" evidence="1">
    <location>
        <begin position="1"/>
        <end position="32"/>
    </location>
</feature>
<accession>A0A7W8ZM61</accession>
<name>A0A7W8ZM61_9SPHI</name>
<evidence type="ECO:0000313" key="2">
    <source>
        <dbReference type="EMBL" id="MBB5636558.1"/>
    </source>
</evidence>
<reference evidence="2 3" key="1">
    <citation type="submission" date="2020-08" db="EMBL/GenBank/DDBJ databases">
        <title>Genomic Encyclopedia of Type Strains, Phase IV (KMG-V): Genome sequencing to study the core and pangenomes of soil and plant-associated prokaryotes.</title>
        <authorList>
            <person name="Whitman W."/>
        </authorList>
    </citation>
    <scope>NUCLEOTIDE SEQUENCE [LARGE SCALE GENOMIC DNA]</scope>
    <source>
        <strain evidence="2 3">S3M1</strain>
    </source>
</reference>
<dbReference type="Proteomes" id="UP000537204">
    <property type="component" value="Unassembled WGS sequence"/>
</dbReference>
<evidence type="ECO:0000313" key="3">
    <source>
        <dbReference type="Proteomes" id="UP000537204"/>
    </source>
</evidence>
<sequence>MISGNSGIRQDDNLRTNLSFQTQEPQYRHLSTDVKPIQDNLLKRKVISGKSYKVK</sequence>
<protein>
    <submittedName>
        <fullName evidence="2">Uncharacterized protein</fullName>
    </submittedName>
</protein>
<organism evidence="2 3">
    <name type="scientific">Pedobacter cryoconitis</name>
    <dbReference type="NCBI Taxonomy" id="188932"/>
    <lineage>
        <taxon>Bacteria</taxon>
        <taxon>Pseudomonadati</taxon>
        <taxon>Bacteroidota</taxon>
        <taxon>Sphingobacteriia</taxon>
        <taxon>Sphingobacteriales</taxon>
        <taxon>Sphingobacteriaceae</taxon>
        <taxon>Pedobacter</taxon>
    </lineage>
</organism>
<dbReference type="AlphaFoldDB" id="A0A7W8ZM61"/>
<comment type="caution">
    <text evidence="2">The sequence shown here is derived from an EMBL/GenBank/DDBJ whole genome shotgun (WGS) entry which is preliminary data.</text>
</comment>
<feature type="compositionally biased region" description="Polar residues" evidence="1">
    <location>
        <begin position="15"/>
        <end position="25"/>
    </location>
</feature>
<proteinExistence type="predicted"/>
<evidence type="ECO:0000256" key="1">
    <source>
        <dbReference type="SAM" id="MobiDB-lite"/>
    </source>
</evidence>